<evidence type="ECO:0000256" key="2">
    <source>
        <dbReference type="ARBA" id="ARBA00007381"/>
    </source>
</evidence>
<keyword evidence="6 13" id="KW-0547">Nucleotide-binding</keyword>
<dbReference type="FunFam" id="3.30.420.40:FF:000071">
    <property type="entry name" value="Molecular chaperone DnaK"/>
    <property type="match status" value="1"/>
</dbReference>
<evidence type="ECO:0000256" key="11">
    <source>
        <dbReference type="ARBA" id="ARBA00030945"/>
    </source>
</evidence>
<keyword evidence="8" id="KW-0346">Stress response</keyword>
<dbReference type="EMBL" id="LGVR01000008">
    <property type="protein sequence ID" value="KOA89880.1"/>
    <property type="molecule type" value="Genomic_DNA"/>
</dbReference>
<protein>
    <recommendedName>
        <fullName evidence="3">Chaperone protein DnaK</fullName>
    </recommendedName>
    <alternativeName>
        <fullName evidence="4">Chaperone protein dnaK</fullName>
    </alternativeName>
    <alternativeName>
        <fullName evidence="12">HSP70</fullName>
    </alternativeName>
    <alternativeName>
        <fullName evidence="11">Heat shock 70 kDa protein</fullName>
    </alternativeName>
    <alternativeName>
        <fullName evidence="10">Heat shock protein 70</fullName>
    </alternativeName>
</protein>
<keyword evidence="5" id="KW-0597">Phosphoprotein</keyword>
<dbReference type="AlphaFoldDB" id="A0A9Q1ZCC2"/>
<dbReference type="FunFam" id="3.90.640.10:FF:000003">
    <property type="entry name" value="Molecular chaperone DnaK"/>
    <property type="match status" value="1"/>
</dbReference>
<gene>
    <name evidence="14" type="ORF">ADU74_02455</name>
</gene>
<evidence type="ECO:0000256" key="7">
    <source>
        <dbReference type="ARBA" id="ARBA00022840"/>
    </source>
</evidence>
<evidence type="ECO:0000313" key="14">
    <source>
        <dbReference type="EMBL" id="KOA89880.1"/>
    </source>
</evidence>
<dbReference type="RefSeq" id="WP_013724829.1">
    <property type="nucleotide sequence ID" value="NZ_LGVO01000043.1"/>
</dbReference>
<sequence length="578" mass="64453">MGRIIGIDLGTTTCEVAYLNNGQPEIILNDLHKKITPSVVSISDENGFIVGELAKRQAILKPDKTVIEVKRLMGESNKIKLGDKELLPEEISAIILKKLKEDAEKYLGEKVTEAVITVPANFNDFQRKATKKAGEIAGLNIERIINEPTAAALAYGINNLNNNEKILVYDLGGGTFDVTVLELFEGVIDVKSSRGNNKLGGKDFNEIIESYIINNFEAHYEVSLKNNIKALACIKEAAEKAKIQLSVEEDVEINIPFIEVDKKGNPLEINTNLTRSKFELFIMDLVDSTERIIDNAIKAAGYTVDDIDVVIAVGGSSKIPCIQRLLQEKFNNKIRYNVNPDEAVALGAAVQAAIKNDDISSENGILITDACSHTLGTSIVEKIADGKFMDCIYDPIIPRDTKIPCTEKKIYHTIKDNQTSVIIDVYQGEQKLATKNIKIGEFILKGIPKAPAGKESIEVSFTYDLNGMLQVFAKILSTGKTIKKVINTSKEDFKKVKDDNKEKNNKKDLKIWEEAELYNSFKSIVIFAEKKIKKINDDKSRKKIRMAIDKLKKSVICEDKEEAEKYNEELTDLLFELD</sequence>
<dbReference type="Gene3D" id="3.90.640.10">
    <property type="entry name" value="Actin, Chain A, domain 4"/>
    <property type="match status" value="1"/>
</dbReference>
<evidence type="ECO:0000256" key="10">
    <source>
        <dbReference type="ARBA" id="ARBA00030019"/>
    </source>
</evidence>
<evidence type="ECO:0000256" key="9">
    <source>
        <dbReference type="ARBA" id="ARBA00023186"/>
    </source>
</evidence>
<name>A0A9Q1ZCC2_CLOBO</name>
<evidence type="ECO:0000256" key="8">
    <source>
        <dbReference type="ARBA" id="ARBA00023016"/>
    </source>
</evidence>
<dbReference type="GO" id="GO:0140662">
    <property type="term" value="F:ATP-dependent protein folding chaperone"/>
    <property type="evidence" value="ECO:0007669"/>
    <property type="project" value="InterPro"/>
</dbReference>
<evidence type="ECO:0000256" key="6">
    <source>
        <dbReference type="ARBA" id="ARBA00022741"/>
    </source>
</evidence>
<evidence type="ECO:0000256" key="4">
    <source>
        <dbReference type="ARBA" id="ARBA00017249"/>
    </source>
</evidence>
<keyword evidence="9" id="KW-0143">Chaperone</keyword>
<dbReference type="SUPFAM" id="SSF53067">
    <property type="entry name" value="Actin-like ATPase domain"/>
    <property type="match status" value="2"/>
</dbReference>
<evidence type="ECO:0000256" key="13">
    <source>
        <dbReference type="RuleBase" id="RU003322"/>
    </source>
</evidence>
<dbReference type="InterPro" id="IPR043129">
    <property type="entry name" value="ATPase_NBD"/>
</dbReference>
<dbReference type="OrthoDB" id="9766019at2"/>
<dbReference type="PANTHER" id="PTHR19375">
    <property type="entry name" value="HEAT SHOCK PROTEIN 70KDA"/>
    <property type="match status" value="1"/>
</dbReference>
<evidence type="ECO:0000256" key="1">
    <source>
        <dbReference type="ARBA" id="ARBA00002290"/>
    </source>
</evidence>
<comment type="caution">
    <text evidence="14">The sequence shown here is derived from an EMBL/GenBank/DDBJ whole genome shotgun (WGS) entry which is preliminary data.</text>
</comment>
<dbReference type="Pfam" id="PF00012">
    <property type="entry name" value="HSP70"/>
    <property type="match status" value="1"/>
</dbReference>
<keyword evidence="7 13" id="KW-0067">ATP-binding</keyword>
<dbReference type="Proteomes" id="UP000037540">
    <property type="component" value="Unassembled WGS sequence"/>
</dbReference>
<reference evidence="14 15" key="1">
    <citation type="submission" date="2015-07" db="EMBL/GenBank/DDBJ databases">
        <title>Draft genome sequences of 17 French Clostridium botulinum group III.</title>
        <authorList>
            <person name="Woudstra C."/>
            <person name="Le Marechal C."/>
            <person name="Souillard R."/>
            <person name="Bayon-Auboyer M.-H."/>
            <person name="Dessouter D."/>
            <person name="Fach P."/>
        </authorList>
    </citation>
    <scope>NUCLEOTIDE SEQUENCE [LARGE SCALE GENOMIC DNA]</scope>
    <source>
        <strain evidence="14 15">12LNRI-CD</strain>
    </source>
</reference>
<evidence type="ECO:0000256" key="3">
    <source>
        <dbReference type="ARBA" id="ARBA00014415"/>
    </source>
</evidence>
<evidence type="ECO:0000313" key="15">
    <source>
        <dbReference type="Proteomes" id="UP000037540"/>
    </source>
</evidence>
<evidence type="ECO:0000256" key="5">
    <source>
        <dbReference type="ARBA" id="ARBA00022553"/>
    </source>
</evidence>
<dbReference type="GO" id="GO:0005524">
    <property type="term" value="F:ATP binding"/>
    <property type="evidence" value="ECO:0007669"/>
    <property type="project" value="UniProtKB-KW"/>
</dbReference>
<comment type="function">
    <text evidence="1">Acts as a chaperone.</text>
</comment>
<accession>A0A9Q1ZCC2</accession>
<comment type="similarity">
    <text evidence="2 13">Belongs to the heat shock protein 70 family.</text>
</comment>
<dbReference type="Gene3D" id="2.60.34.10">
    <property type="entry name" value="Substrate Binding Domain Of DNAk, Chain A, domain 1"/>
    <property type="match status" value="1"/>
</dbReference>
<dbReference type="InterPro" id="IPR013126">
    <property type="entry name" value="Hsp_70_fam"/>
</dbReference>
<dbReference type="SUPFAM" id="SSF100920">
    <property type="entry name" value="Heat shock protein 70kD (HSP70), peptide-binding domain"/>
    <property type="match status" value="1"/>
</dbReference>
<dbReference type="Gene3D" id="3.30.420.40">
    <property type="match status" value="3"/>
</dbReference>
<evidence type="ECO:0000256" key="12">
    <source>
        <dbReference type="ARBA" id="ARBA00033103"/>
    </source>
</evidence>
<proteinExistence type="inferred from homology"/>
<dbReference type="PROSITE" id="PS00329">
    <property type="entry name" value="HSP70_2"/>
    <property type="match status" value="1"/>
</dbReference>
<dbReference type="PRINTS" id="PR00301">
    <property type="entry name" value="HEATSHOCK70"/>
</dbReference>
<dbReference type="PROSITE" id="PS00297">
    <property type="entry name" value="HSP70_1"/>
    <property type="match status" value="1"/>
</dbReference>
<organism evidence="14 15">
    <name type="scientific">Clostridium botulinum</name>
    <dbReference type="NCBI Taxonomy" id="1491"/>
    <lineage>
        <taxon>Bacteria</taxon>
        <taxon>Bacillati</taxon>
        <taxon>Bacillota</taxon>
        <taxon>Clostridia</taxon>
        <taxon>Eubacteriales</taxon>
        <taxon>Clostridiaceae</taxon>
        <taxon>Clostridium</taxon>
    </lineage>
</organism>
<dbReference type="InterPro" id="IPR029047">
    <property type="entry name" value="HSP70_peptide-bd_sf"/>
</dbReference>
<dbReference type="InterPro" id="IPR018181">
    <property type="entry name" value="Heat_shock_70_CS"/>
</dbReference>